<feature type="non-terminal residue" evidence="4">
    <location>
        <position position="179"/>
    </location>
</feature>
<dbReference type="PANTHER" id="PTHR42901">
    <property type="entry name" value="ALCOHOL DEHYDROGENASE"/>
    <property type="match status" value="1"/>
</dbReference>
<dbReference type="STRING" id="35128.B5YNW8"/>
<evidence type="ECO:0000256" key="1">
    <source>
        <dbReference type="ARBA" id="ARBA00006484"/>
    </source>
</evidence>
<gene>
    <name evidence="4" type="ORF">THAPS_35459</name>
</gene>
<evidence type="ECO:0000313" key="5">
    <source>
        <dbReference type="Proteomes" id="UP000001449"/>
    </source>
</evidence>
<dbReference type="PaxDb" id="35128-Thaps35459"/>
<organism evidence="4 5">
    <name type="scientific">Thalassiosira pseudonana</name>
    <name type="common">Marine diatom</name>
    <name type="synonym">Cyclotella nana</name>
    <dbReference type="NCBI Taxonomy" id="35128"/>
    <lineage>
        <taxon>Eukaryota</taxon>
        <taxon>Sar</taxon>
        <taxon>Stramenopiles</taxon>
        <taxon>Ochrophyta</taxon>
        <taxon>Bacillariophyta</taxon>
        <taxon>Coscinodiscophyceae</taxon>
        <taxon>Thalassiosirophycidae</taxon>
        <taxon>Thalassiosirales</taxon>
        <taxon>Thalassiosiraceae</taxon>
        <taxon>Thalassiosira</taxon>
    </lineage>
</organism>
<accession>B5YNW8</accession>
<dbReference type="HOGENOM" id="CLU_010194_2_1_1"/>
<dbReference type="InterPro" id="IPR002347">
    <property type="entry name" value="SDR_fam"/>
</dbReference>
<dbReference type="RefSeq" id="XP_002296340.1">
    <property type="nucleotide sequence ID" value="XM_002296304.1"/>
</dbReference>
<dbReference type="PRINTS" id="PR00081">
    <property type="entry name" value="GDHRDH"/>
</dbReference>
<dbReference type="PANTHER" id="PTHR42901:SF1">
    <property type="entry name" value="ALCOHOL DEHYDROGENASE"/>
    <property type="match status" value="1"/>
</dbReference>
<proteinExistence type="inferred from homology"/>
<keyword evidence="2" id="KW-0560">Oxidoreductase</keyword>
<reference evidence="4 5" key="1">
    <citation type="journal article" date="2004" name="Science">
        <title>The genome of the diatom Thalassiosira pseudonana: ecology, evolution, and metabolism.</title>
        <authorList>
            <person name="Armbrust E.V."/>
            <person name="Berges J.A."/>
            <person name="Bowler C."/>
            <person name="Green B.R."/>
            <person name="Martinez D."/>
            <person name="Putnam N.H."/>
            <person name="Zhou S."/>
            <person name="Allen A.E."/>
            <person name="Apt K.E."/>
            <person name="Bechner M."/>
            <person name="Brzezinski M.A."/>
            <person name="Chaal B.K."/>
            <person name="Chiovitti A."/>
            <person name="Davis A.K."/>
            <person name="Demarest M.S."/>
            <person name="Detter J.C."/>
            <person name="Glavina T."/>
            <person name="Goodstein D."/>
            <person name="Hadi M.Z."/>
            <person name="Hellsten U."/>
            <person name="Hildebrand M."/>
            <person name="Jenkins B.D."/>
            <person name="Jurka J."/>
            <person name="Kapitonov V.V."/>
            <person name="Kroger N."/>
            <person name="Lau W.W."/>
            <person name="Lane T.W."/>
            <person name="Larimer F.W."/>
            <person name="Lippmeier J.C."/>
            <person name="Lucas S."/>
            <person name="Medina M."/>
            <person name="Montsant A."/>
            <person name="Obornik M."/>
            <person name="Parker M.S."/>
            <person name="Palenik B."/>
            <person name="Pazour G.J."/>
            <person name="Richardson P.M."/>
            <person name="Rynearson T.A."/>
            <person name="Saito M.A."/>
            <person name="Schwartz D.C."/>
            <person name="Thamatrakoln K."/>
            <person name="Valentin K."/>
            <person name="Vardi A."/>
            <person name="Wilkerson F.P."/>
            <person name="Rokhsar D.S."/>
        </authorList>
    </citation>
    <scope>NUCLEOTIDE SEQUENCE [LARGE SCALE GENOMIC DNA]</scope>
    <source>
        <strain evidence="4 5">CCMP1335</strain>
    </source>
</reference>
<dbReference type="eggNOG" id="KOG1014">
    <property type="taxonomic scope" value="Eukaryota"/>
</dbReference>
<keyword evidence="3" id="KW-0812">Transmembrane</keyword>
<keyword evidence="5" id="KW-1185">Reference proteome</keyword>
<evidence type="ECO:0000256" key="3">
    <source>
        <dbReference type="SAM" id="Phobius"/>
    </source>
</evidence>
<comment type="similarity">
    <text evidence="1">Belongs to the short-chain dehydrogenases/reductases (SDR) family.</text>
</comment>
<keyword evidence="3" id="KW-1133">Transmembrane helix</keyword>
<feature type="transmembrane region" description="Helical" evidence="3">
    <location>
        <begin position="129"/>
        <end position="150"/>
    </location>
</feature>
<dbReference type="AlphaFoldDB" id="B5YNW8"/>
<name>B5YNW8_THAPS</name>
<dbReference type="Proteomes" id="UP000001449">
    <property type="component" value="Chromosome 7"/>
</dbReference>
<dbReference type="Pfam" id="PF00106">
    <property type="entry name" value="adh_short"/>
    <property type="match status" value="1"/>
</dbReference>
<dbReference type="EMBL" id="CP001160">
    <property type="protein sequence ID" value="ACI65057.1"/>
    <property type="molecule type" value="Genomic_DNA"/>
</dbReference>
<keyword evidence="3" id="KW-0472">Membrane</keyword>
<dbReference type="KEGG" id="tps:THAPS_35459"/>
<feature type="non-terminal residue" evidence="4">
    <location>
        <position position="1"/>
    </location>
</feature>
<sequence>IVTGASRGIGRAIAVELARYRIPLILVARDISRLTTVAREIEKYYNVPCRVLQADLSSPDCASRIHAATTEAGLKVDILINNAGSCTQGEMTESDLGDTLNMIQVNVGSVVELSRLYGKDMKDRRRGRILFVSSMSGALPGCPSVAVYAATKSFEKSLASSLGRELERYGVGVTCLLPG</sequence>
<protein>
    <submittedName>
        <fullName evidence="4">Uncharacterized protein</fullName>
    </submittedName>
</protein>
<dbReference type="InterPro" id="IPR036291">
    <property type="entry name" value="NAD(P)-bd_dom_sf"/>
</dbReference>
<evidence type="ECO:0000313" key="4">
    <source>
        <dbReference type="EMBL" id="ACI65057.1"/>
    </source>
</evidence>
<dbReference type="OMA" id="PEFGMSI"/>
<dbReference type="Gene3D" id="3.40.50.720">
    <property type="entry name" value="NAD(P)-binding Rossmann-like Domain"/>
    <property type="match status" value="1"/>
</dbReference>
<evidence type="ECO:0000256" key="2">
    <source>
        <dbReference type="ARBA" id="ARBA00023002"/>
    </source>
</evidence>
<dbReference type="GO" id="GO:0016491">
    <property type="term" value="F:oxidoreductase activity"/>
    <property type="evidence" value="ECO:0007669"/>
    <property type="project" value="UniProtKB-KW"/>
</dbReference>
<dbReference type="SUPFAM" id="SSF51735">
    <property type="entry name" value="NAD(P)-binding Rossmann-fold domains"/>
    <property type="match status" value="1"/>
</dbReference>
<dbReference type="GeneID" id="7450606"/>
<reference evidence="4 5" key="2">
    <citation type="journal article" date="2008" name="Nature">
        <title>The Phaeodactylum genome reveals the evolutionary history of diatom genomes.</title>
        <authorList>
            <person name="Bowler C."/>
            <person name="Allen A.E."/>
            <person name="Badger J.H."/>
            <person name="Grimwood J."/>
            <person name="Jabbari K."/>
            <person name="Kuo A."/>
            <person name="Maheswari U."/>
            <person name="Martens C."/>
            <person name="Maumus F."/>
            <person name="Otillar R.P."/>
            <person name="Rayko E."/>
            <person name="Salamov A."/>
            <person name="Vandepoele K."/>
            <person name="Beszteri B."/>
            <person name="Gruber A."/>
            <person name="Heijde M."/>
            <person name="Katinka M."/>
            <person name="Mock T."/>
            <person name="Valentin K."/>
            <person name="Verret F."/>
            <person name="Berges J.A."/>
            <person name="Brownlee C."/>
            <person name="Cadoret J.P."/>
            <person name="Chiovitti A."/>
            <person name="Choi C.J."/>
            <person name="Coesel S."/>
            <person name="De Martino A."/>
            <person name="Detter J.C."/>
            <person name="Durkin C."/>
            <person name="Falciatore A."/>
            <person name="Fournet J."/>
            <person name="Haruta M."/>
            <person name="Huysman M.J."/>
            <person name="Jenkins B.D."/>
            <person name="Jiroutova K."/>
            <person name="Jorgensen R.E."/>
            <person name="Joubert Y."/>
            <person name="Kaplan A."/>
            <person name="Kroger N."/>
            <person name="Kroth P.G."/>
            <person name="La Roche J."/>
            <person name="Lindquist E."/>
            <person name="Lommer M."/>
            <person name="Martin-Jezequel V."/>
            <person name="Lopez P.J."/>
            <person name="Lucas S."/>
            <person name="Mangogna M."/>
            <person name="McGinnis K."/>
            <person name="Medlin L.K."/>
            <person name="Montsant A."/>
            <person name="Oudot-Le Secq M.P."/>
            <person name="Napoli C."/>
            <person name="Obornik M."/>
            <person name="Parker M.S."/>
            <person name="Petit J.L."/>
            <person name="Porcel B.M."/>
            <person name="Poulsen N."/>
            <person name="Robison M."/>
            <person name="Rychlewski L."/>
            <person name="Rynearson T.A."/>
            <person name="Schmutz J."/>
            <person name="Shapiro H."/>
            <person name="Siaut M."/>
            <person name="Stanley M."/>
            <person name="Sussman M.R."/>
            <person name="Taylor A.R."/>
            <person name="Vardi A."/>
            <person name="von Dassow P."/>
            <person name="Vyverman W."/>
            <person name="Willis A."/>
            <person name="Wyrwicz L.S."/>
            <person name="Rokhsar D.S."/>
            <person name="Weissenbach J."/>
            <person name="Armbrust E.V."/>
            <person name="Green B.R."/>
            <person name="Van de Peer Y."/>
            <person name="Grigoriev I.V."/>
        </authorList>
    </citation>
    <scope>NUCLEOTIDE SEQUENCE [LARGE SCALE GENOMIC DNA]</scope>
    <source>
        <strain evidence="4 5">CCMP1335</strain>
    </source>
</reference>
<dbReference type="InParanoid" id="B5YNW8"/>
<dbReference type="PRINTS" id="PR00080">
    <property type="entry name" value="SDRFAMILY"/>
</dbReference>